<accession>A0A1I0QN51</accession>
<evidence type="ECO:0000313" key="2">
    <source>
        <dbReference type="Proteomes" id="UP000199167"/>
    </source>
</evidence>
<dbReference type="Proteomes" id="UP000199167">
    <property type="component" value="Unassembled WGS sequence"/>
</dbReference>
<evidence type="ECO:0000313" key="1">
    <source>
        <dbReference type="EMBL" id="SEW28468.1"/>
    </source>
</evidence>
<evidence type="ECO:0008006" key="3">
    <source>
        <dbReference type="Google" id="ProtNLM"/>
    </source>
</evidence>
<organism evidence="1 2">
    <name type="scientific">Cognatiyoonia koreensis</name>
    <dbReference type="NCBI Taxonomy" id="364200"/>
    <lineage>
        <taxon>Bacteria</taxon>
        <taxon>Pseudomonadati</taxon>
        <taxon>Pseudomonadota</taxon>
        <taxon>Alphaproteobacteria</taxon>
        <taxon>Rhodobacterales</taxon>
        <taxon>Paracoccaceae</taxon>
        <taxon>Cognatiyoonia</taxon>
    </lineage>
</organism>
<protein>
    <recommendedName>
        <fullName evidence="3">Transferrin-binding protein B C-lobe/N-lobe beta barrel domain-containing protein</fullName>
    </recommendedName>
</protein>
<sequence>MKNVILGLTAVSCLAACGGNGGTTASGLLGADGSFLEPLEDARGGTANFAGTNNGYAYQVGMNASRSGFVTQAVLLDGTNLPAPSNGGTATMTAAYELETFEAPETDDVGLIGTRRSVAGDMALTVNFDSGTISGSDNGLAVSGNFNRTGTLEGTAQFEDMAGELAGDVGNTQAVGIFNGQSVTGIFAGGFVAE</sequence>
<reference evidence="1 2" key="1">
    <citation type="submission" date="2016-10" db="EMBL/GenBank/DDBJ databases">
        <authorList>
            <person name="de Groot N.N."/>
        </authorList>
    </citation>
    <scope>NUCLEOTIDE SEQUENCE [LARGE SCALE GENOMIC DNA]</scope>
    <source>
        <strain evidence="1 2">DSM 17925</strain>
    </source>
</reference>
<dbReference type="RefSeq" id="WP_089993438.1">
    <property type="nucleotide sequence ID" value="NZ_FOIZ01000001.1"/>
</dbReference>
<dbReference type="EMBL" id="FOIZ01000001">
    <property type="protein sequence ID" value="SEW28468.1"/>
    <property type="molecule type" value="Genomic_DNA"/>
</dbReference>
<proteinExistence type="predicted"/>
<dbReference type="OrthoDB" id="7853508at2"/>
<name>A0A1I0QN51_9RHOB</name>
<gene>
    <name evidence="1" type="ORF">SAMN04488515_2022</name>
</gene>
<dbReference type="AlphaFoldDB" id="A0A1I0QN51"/>
<keyword evidence="2" id="KW-1185">Reference proteome</keyword>